<keyword evidence="3" id="KW-1185">Reference proteome</keyword>
<protein>
    <submittedName>
        <fullName evidence="2">Uncharacterized protein</fullName>
    </submittedName>
</protein>
<dbReference type="Proteomes" id="UP000821837">
    <property type="component" value="Chromosome 10"/>
</dbReference>
<feature type="compositionally biased region" description="Basic and acidic residues" evidence="1">
    <location>
        <begin position="1"/>
        <end position="10"/>
    </location>
</feature>
<evidence type="ECO:0000313" key="2">
    <source>
        <dbReference type="EMBL" id="KAH7976014.1"/>
    </source>
</evidence>
<evidence type="ECO:0000256" key="1">
    <source>
        <dbReference type="SAM" id="MobiDB-lite"/>
    </source>
</evidence>
<name>A0A9D4T786_RHISA</name>
<organism evidence="2 3">
    <name type="scientific">Rhipicephalus sanguineus</name>
    <name type="common">Brown dog tick</name>
    <name type="synonym">Ixodes sanguineus</name>
    <dbReference type="NCBI Taxonomy" id="34632"/>
    <lineage>
        <taxon>Eukaryota</taxon>
        <taxon>Metazoa</taxon>
        <taxon>Ecdysozoa</taxon>
        <taxon>Arthropoda</taxon>
        <taxon>Chelicerata</taxon>
        <taxon>Arachnida</taxon>
        <taxon>Acari</taxon>
        <taxon>Parasitiformes</taxon>
        <taxon>Ixodida</taxon>
        <taxon>Ixodoidea</taxon>
        <taxon>Ixodidae</taxon>
        <taxon>Rhipicephalinae</taxon>
        <taxon>Rhipicephalus</taxon>
        <taxon>Rhipicephalus</taxon>
    </lineage>
</organism>
<dbReference type="EMBL" id="JABSTV010001246">
    <property type="protein sequence ID" value="KAH7976014.1"/>
    <property type="molecule type" value="Genomic_DNA"/>
</dbReference>
<feature type="compositionally biased region" description="Basic and acidic residues" evidence="1">
    <location>
        <begin position="72"/>
        <end position="89"/>
    </location>
</feature>
<feature type="region of interest" description="Disordered" evidence="1">
    <location>
        <begin position="1"/>
        <end position="40"/>
    </location>
</feature>
<accession>A0A9D4T786</accession>
<sequence length="100" mass="11306">MSIEYLREYGDLMEPGDYDGTAMPGPPPPPTRDERQRDRDRWKLFKNTVCRNHCREELQEDASTMGLNALDGTKDDALWESGDSGRGDDSQSDFSTSDSD</sequence>
<feature type="compositionally biased region" description="Basic and acidic residues" evidence="1">
    <location>
        <begin position="31"/>
        <end position="40"/>
    </location>
</feature>
<dbReference type="AlphaFoldDB" id="A0A9D4T786"/>
<evidence type="ECO:0000313" key="3">
    <source>
        <dbReference type="Proteomes" id="UP000821837"/>
    </source>
</evidence>
<proteinExistence type="predicted"/>
<comment type="caution">
    <text evidence="2">The sequence shown here is derived from an EMBL/GenBank/DDBJ whole genome shotgun (WGS) entry which is preliminary data.</text>
</comment>
<reference evidence="2" key="2">
    <citation type="submission" date="2021-09" db="EMBL/GenBank/DDBJ databases">
        <authorList>
            <person name="Jia N."/>
            <person name="Wang J."/>
            <person name="Shi W."/>
            <person name="Du L."/>
            <person name="Sun Y."/>
            <person name="Zhan W."/>
            <person name="Jiang J."/>
            <person name="Wang Q."/>
            <person name="Zhang B."/>
            <person name="Ji P."/>
            <person name="Sakyi L.B."/>
            <person name="Cui X."/>
            <person name="Yuan T."/>
            <person name="Jiang B."/>
            <person name="Yang W."/>
            <person name="Lam T.T.-Y."/>
            <person name="Chang Q."/>
            <person name="Ding S."/>
            <person name="Wang X."/>
            <person name="Zhu J."/>
            <person name="Ruan X."/>
            <person name="Zhao L."/>
            <person name="Wei J."/>
            <person name="Que T."/>
            <person name="Du C."/>
            <person name="Cheng J."/>
            <person name="Dai P."/>
            <person name="Han X."/>
            <person name="Huang E."/>
            <person name="Gao Y."/>
            <person name="Liu J."/>
            <person name="Shao H."/>
            <person name="Ye R."/>
            <person name="Li L."/>
            <person name="Wei W."/>
            <person name="Wang X."/>
            <person name="Wang C."/>
            <person name="Huo Q."/>
            <person name="Li W."/>
            <person name="Guo W."/>
            <person name="Chen H."/>
            <person name="Chen S."/>
            <person name="Zhou L."/>
            <person name="Zhou L."/>
            <person name="Ni X."/>
            <person name="Tian J."/>
            <person name="Zhou Y."/>
            <person name="Sheng Y."/>
            <person name="Liu T."/>
            <person name="Pan Y."/>
            <person name="Xia L."/>
            <person name="Li J."/>
            <person name="Zhao F."/>
            <person name="Cao W."/>
        </authorList>
    </citation>
    <scope>NUCLEOTIDE SEQUENCE</scope>
    <source>
        <strain evidence="2">Rsan-2018</strain>
        <tissue evidence="2">Larvae</tissue>
    </source>
</reference>
<reference evidence="2" key="1">
    <citation type="journal article" date="2020" name="Cell">
        <title>Large-Scale Comparative Analyses of Tick Genomes Elucidate Their Genetic Diversity and Vector Capacities.</title>
        <authorList>
            <consortium name="Tick Genome and Microbiome Consortium (TIGMIC)"/>
            <person name="Jia N."/>
            <person name="Wang J."/>
            <person name="Shi W."/>
            <person name="Du L."/>
            <person name="Sun Y."/>
            <person name="Zhan W."/>
            <person name="Jiang J.F."/>
            <person name="Wang Q."/>
            <person name="Zhang B."/>
            <person name="Ji P."/>
            <person name="Bell-Sakyi L."/>
            <person name="Cui X.M."/>
            <person name="Yuan T.T."/>
            <person name="Jiang B.G."/>
            <person name="Yang W.F."/>
            <person name="Lam T.T."/>
            <person name="Chang Q.C."/>
            <person name="Ding S.J."/>
            <person name="Wang X.J."/>
            <person name="Zhu J.G."/>
            <person name="Ruan X.D."/>
            <person name="Zhao L."/>
            <person name="Wei J.T."/>
            <person name="Ye R.Z."/>
            <person name="Que T.C."/>
            <person name="Du C.H."/>
            <person name="Zhou Y.H."/>
            <person name="Cheng J.X."/>
            <person name="Dai P.F."/>
            <person name="Guo W.B."/>
            <person name="Han X.H."/>
            <person name="Huang E.J."/>
            <person name="Li L.F."/>
            <person name="Wei W."/>
            <person name="Gao Y.C."/>
            <person name="Liu J.Z."/>
            <person name="Shao H.Z."/>
            <person name="Wang X."/>
            <person name="Wang C.C."/>
            <person name="Yang T.C."/>
            <person name="Huo Q.B."/>
            <person name="Li W."/>
            <person name="Chen H.Y."/>
            <person name="Chen S.E."/>
            <person name="Zhou L.G."/>
            <person name="Ni X.B."/>
            <person name="Tian J.H."/>
            <person name="Sheng Y."/>
            <person name="Liu T."/>
            <person name="Pan Y.S."/>
            <person name="Xia L.Y."/>
            <person name="Li J."/>
            <person name="Zhao F."/>
            <person name="Cao W.C."/>
        </authorList>
    </citation>
    <scope>NUCLEOTIDE SEQUENCE</scope>
    <source>
        <strain evidence="2">Rsan-2018</strain>
    </source>
</reference>
<feature type="region of interest" description="Disordered" evidence="1">
    <location>
        <begin position="61"/>
        <end position="100"/>
    </location>
</feature>
<gene>
    <name evidence="2" type="ORF">HPB52_007548</name>
</gene>